<evidence type="ECO:0000256" key="5">
    <source>
        <dbReference type="ARBA" id="ARBA00022592"/>
    </source>
</evidence>
<feature type="transmembrane region" description="Helical" evidence="9">
    <location>
        <begin position="64"/>
        <end position="97"/>
    </location>
</feature>
<feature type="transmembrane region" description="Helical" evidence="9">
    <location>
        <begin position="12"/>
        <end position="44"/>
    </location>
</feature>
<comment type="caution">
    <text evidence="12">The sequence shown here is derived from an EMBL/GenBank/DDBJ whole genome shotgun (WGS) entry which is preliminary data.</text>
</comment>
<dbReference type="Pfam" id="PF00528">
    <property type="entry name" value="BPD_transp_1"/>
    <property type="match status" value="1"/>
</dbReference>
<comment type="subcellular location">
    <subcellularLocation>
        <location evidence="1 9">Cell membrane</location>
        <topology evidence="1 9">Multi-pass membrane protein</topology>
    </subcellularLocation>
</comment>
<protein>
    <recommendedName>
        <fullName evidence="10">Phosphate transport system permease protein</fullName>
    </recommendedName>
</protein>
<feature type="transmembrane region" description="Helical" evidence="9">
    <location>
        <begin position="269"/>
        <end position="292"/>
    </location>
</feature>
<evidence type="ECO:0000256" key="8">
    <source>
        <dbReference type="ARBA" id="ARBA00023136"/>
    </source>
</evidence>
<evidence type="ECO:0000256" key="6">
    <source>
        <dbReference type="ARBA" id="ARBA00022692"/>
    </source>
</evidence>
<dbReference type="SUPFAM" id="SSF161098">
    <property type="entry name" value="MetI-like"/>
    <property type="match status" value="1"/>
</dbReference>
<reference evidence="12 13" key="1">
    <citation type="submission" date="2016-11" db="EMBL/GenBank/DDBJ databases">
        <title>Comparative genomics of Acidibacillus ferroxidans species.</title>
        <authorList>
            <person name="Oliveira G."/>
            <person name="Nunes G."/>
            <person name="Oliveira R."/>
            <person name="Araujo F."/>
            <person name="Salim A."/>
            <person name="Scholte L."/>
            <person name="Morais D."/>
            <person name="Nancucheo I."/>
            <person name="Johnson D.B."/>
            <person name="Grail B."/>
            <person name="Bittencourt J."/>
            <person name="Valadares R."/>
        </authorList>
    </citation>
    <scope>NUCLEOTIDE SEQUENCE [LARGE SCALE GENOMIC DNA]</scope>
    <source>
        <strain evidence="12 13">Y002</strain>
    </source>
</reference>
<keyword evidence="6 9" id="KW-0812">Transmembrane</keyword>
<organism evidence="12 13">
    <name type="scientific">Sulfoacidibacillus thermotolerans</name>
    <name type="common">Acidibacillus sulfuroxidans</name>
    <dbReference type="NCBI Taxonomy" id="1765684"/>
    <lineage>
        <taxon>Bacteria</taxon>
        <taxon>Bacillati</taxon>
        <taxon>Bacillota</taxon>
        <taxon>Bacilli</taxon>
        <taxon>Bacillales</taxon>
        <taxon>Alicyclobacillaceae</taxon>
        <taxon>Sulfoacidibacillus</taxon>
    </lineage>
</organism>
<dbReference type="PROSITE" id="PS50928">
    <property type="entry name" value="ABC_TM1"/>
    <property type="match status" value="1"/>
</dbReference>
<dbReference type="InterPro" id="IPR011864">
    <property type="entry name" value="Phosphate_PstC"/>
</dbReference>
<sequence length="304" mass="33271">MGKQRIHLGELLFLTCIIGSGAVIILMMGLVVMQLLVHAWPAIWRFGPAVLWTAKWQPEHQIFGLWPFIFATVSSSAIGVFLASVIGTATAIIISRIRIRWLRIFSSGLVQWLALIPSVVFGLWGIKFVAPMLSLLIGMQNITKRSMLVDVEGLFLTGLTLAAMLLPTIVAVTRETLIAVPQSLIEGALALGATVNEATIKVVLPYARRGIFGAVFLALGRALGETVAVVMVIGSQPKLAVTLFTKTDTLTSLLATKWNHMSGFYSQSILFEAGFLLFILTFIFYAVARIYVPRSITAARLQLW</sequence>
<dbReference type="InterPro" id="IPR051124">
    <property type="entry name" value="Phosphate_Transport_Permease"/>
</dbReference>
<evidence type="ECO:0000256" key="4">
    <source>
        <dbReference type="ARBA" id="ARBA00022475"/>
    </source>
</evidence>
<evidence type="ECO:0000313" key="12">
    <source>
        <dbReference type="EMBL" id="PWI57920.1"/>
    </source>
</evidence>
<dbReference type="RefSeq" id="WP_109430224.1">
    <property type="nucleotide sequence ID" value="NZ_MPDK01000007.1"/>
</dbReference>
<feature type="transmembrane region" description="Helical" evidence="9">
    <location>
        <begin position="109"/>
        <end position="133"/>
    </location>
</feature>
<feature type="domain" description="ABC transmembrane type-1" evidence="11">
    <location>
        <begin position="69"/>
        <end position="288"/>
    </location>
</feature>
<dbReference type="Gene3D" id="1.10.3720.10">
    <property type="entry name" value="MetI-like"/>
    <property type="match status" value="1"/>
</dbReference>
<keyword evidence="8 9" id="KW-0472">Membrane</keyword>
<dbReference type="GO" id="GO:0006817">
    <property type="term" value="P:phosphate ion transport"/>
    <property type="evidence" value="ECO:0007669"/>
    <property type="project" value="UniProtKB-KW"/>
</dbReference>
<gene>
    <name evidence="12" type="ORF">BM613_05750</name>
</gene>
<keyword evidence="13" id="KW-1185">Reference proteome</keyword>
<dbReference type="OrthoDB" id="9785113at2"/>
<name>A0A2U3D9F6_SULT2</name>
<dbReference type="InterPro" id="IPR000515">
    <property type="entry name" value="MetI-like"/>
</dbReference>
<dbReference type="InterPro" id="IPR035906">
    <property type="entry name" value="MetI-like_sf"/>
</dbReference>
<evidence type="ECO:0000259" key="11">
    <source>
        <dbReference type="PROSITE" id="PS50928"/>
    </source>
</evidence>
<evidence type="ECO:0000256" key="3">
    <source>
        <dbReference type="ARBA" id="ARBA00022448"/>
    </source>
</evidence>
<dbReference type="PANTHER" id="PTHR30425">
    <property type="entry name" value="PHOSPHATE TRANSPORT SYSTEM PERMEASE PROTEIN PST"/>
    <property type="match status" value="1"/>
</dbReference>
<keyword evidence="7 9" id="KW-1133">Transmembrane helix</keyword>
<evidence type="ECO:0000313" key="13">
    <source>
        <dbReference type="Proteomes" id="UP000245380"/>
    </source>
</evidence>
<dbReference type="Proteomes" id="UP000245380">
    <property type="component" value="Unassembled WGS sequence"/>
</dbReference>
<dbReference type="GO" id="GO:0005315">
    <property type="term" value="F:phosphate transmembrane transporter activity"/>
    <property type="evidence" value="ECO:0007669"/>
    <property type="project" value="InterPro"/>
</dbReference>
<evidence type="ECO:0000256" key="7">
    <source>
        <dbReference type="ARBA" id="ARBA00022989"/>
    </source>
</evidence>
<dbReference type="NCBIfam" id="TIGR02138">
    <property type="entry name" value="phosphate_pstC"/>
    <property type="match status" value="1"/>
</dbReference>
<feature type="transmembrane region" description="Helical" evidence="9">
    <location>
        <begin position="153"/>
        <end position="172"/>
    </location>
</feature>
<dbReference type="PANTHER" id="PTHR30425:SF1">
    <property type="entry name" value="PHOSPHATE TRANSPORT SYSTEM PERMEASE PROTEIN PSTC"/>
    <property type="match status" value="1"/>
</dbReference>
<dbReference type="GO" id="GO:0005886">
    <property type="term" value="C:plasma membrane"/>
    <property type="evidence" value="ECO:0007669"/>
    <property type="project" value="UniProtKB-SubCell"/>
</dbReference>
<evidence type="ECO:0000256" key="1">
    <source>
        <dbReference type="ARBA" id="ARBA00004651"/>
    </source>
</evidence>
<accession>A0A2U3D9F6</accession>
<evidence type="ECO:0000256" key="10">
    <source>
        <dbReference type="RuleBase" id="RU363054"/>
    </source>
</evidence>
<feature type="transmembrane region" description="Helical" evidence="9">
    <location>
        <begin position="211"/>
        <end position="233"/>
    </location>
</feature>
<dbReference type="CDD" id="cd06261">
    <property type="entry name" value="TM_PBP2"/>
    <property type="match status" value="1"/>
</dbReference>
<proteinExistence type="inferred from homology"/>
<keyword evidence="3 9" id="KW-0813">Transport</keyword>
<dbReference type="EMBL" id="MPDK01000007">
    <property type="protein sequence ID" value="PWI57920.1"/>
    <property type="molecule type" value="Genomic_DNA"/>
</dbReference>
<evidence type="ECO:0000256" key="9">
    <source>
        <dbReference type="RuleBase" id="RU363032"/>
    </source>
</evidence>
<keyword evidence="4 10" id="KW-1003">Cell membrane</keyword>
<dbReference type="AlphaFoldDB" id="A0A2U3D9F6"/>
<evidence type="ECO:0000256" key="2">
    <source>
        <dbReference type="ARBA" id="ARBA00007069"/>
    </source>
</evidence>
<keyword evidence="5 10" id="KW-0592">Phosphate transport</keyword>
<comment type="function">
    <text evidence="10">Part of the binding-protein-dependent transport system for phosphate; probably responsible for the translocation of the substrate across the membrane.</text>
</comment>
<comment type="similarity">
    <text evidence="2 10">Belongs to the binding-protein-dependent transport system permease family. CysTW subfamily.</text>
</comment>